<proteinExistence type="predicted"/>
<protein>
    <submittedName>
        <fullName evidence="1">Uncharacterized protein</fullName>
    </submittedName>
</protein>
<dbReference type="AlphaFoldDB" id="A0A918WQN3"/>
<dbReference type="EMBL" id="BMXI01000064">
    <property type="protein sequence ID" value="GHC68672.1"/>
    <property type="molecule type" value="Genomic_DNA"/>
</dbReference>
<evidence type="ECO:0000313" key="2">
    <source>
        <dbReference type="Proteomes" id="UP000644507"/>
    </source>
</evidence>
<sequence length="219" mass="25183">MFTHNDLEPSGGSQGRKTFNYLLGVTRKRFRSNDDFAERFESALHSIVTAEEQSDTAKEIFKYCSFLRKDVLPTAPLTVTNEWSPFALANSLLASCLANGRQQKQDQSNAAYSVWTPELKIENQAVLSSKNGEVVAQFDLPRKASDIDFRSEDEYHFFWLLSLTIERARKLRRNVILLGYPGYKSYSDELRRMKPNYHFLEAGYLYPSGMPHPLRVRKG</sequence>
<reference evidence="1" key="1">
    <citation type="journal article" date="2014" name="Int. J. Syst. Evol. Microbiol.">
        <title>Complete genome sequence of Corynebacterium casei LMG S-19264T (=DSM 44701T), isolated from a smear-ripened cheese.</title>
        <authorList>
            <consortium name="US DOE Joint Genome Institute (JGI-PGF)"/>
            <person name="Walter F."/>
            <person name="Albersmeier A."/>
            <person name="Kalinowski J."/>
            <person name="Ruckert C."/>
        </authorList>
    </citation>
    <scope>NUCLEOTIDE SEQUENCE</scope>
    <source>
        <strain evidence="1">KCTC 12988</strain>
    </source>
</reference>
<gene>
    <name evidence="1" type="ORF">GCM10007100_40520</name>
</gene>
<dbReference type="Proteomes" id="UP000644507">
    <property type="component" value="Unassembled WGS sequence"/>
</dbReference>
<keyword evidence="2" id="KW-1185">Reference proteome</keyword>
<reference evidence="1" key="2">
    <citation type="submission" date="2020-09" db="EMBL/GenBank/DDBJ databases">
        <authorList>
            <person name="Sun Q."/>
            <person name="Kim S."/>
        </authorList>
    </citation>
    <scope>NUCLEOTIDE SEQUENCE</scope>
    <source>
        <strain evidence="1">KCTC 12988</strain>
    </source>
</reference>
<comment type="caution">
    <text evidence="1">The sequence shown here is derived from an EMBL/GenBank/DDBJ whole genome shotgun (WGS) entry which is preliminary data.</text>
</comment>
<evidence type="ECO:0000313" key="1">
    <source>
        <dbReference type="EMBL" id="GHC68672.1"/>
    </source>
</evidence>
<accession>A0A918WQN3</accession>
<organism evidence="1 2">
    <name type="scientific">Roseibacillus persicicus</name>
    <dbReference type="NCBI Taxonomy" id="454148"/>
    <lineage>
        <taxon>Bacteria</taxon>
        <taxon>Pseudomonadati</taxon>
        <taxon>Verrucomicrobiota</taxon>
        <taxon>Verrucomicrobiia</taxon>
        <taxon>Verrucomicrobiales</taxon>
        <taxon>Verrucomicrobiaceae</taxon>
        <taxon>Roseibacillus</taxon>
    </lineage>
</organism>
<name>A0A918WQN3_9BACT</name>